<dbReference type="EMBL" id="SJSL01000001">
    <property type="protein sequence ID" value="TCD03104.1"/>
    <property type="molecule type" value="Genomic_DNA"/>
</dbReference>
<keyword evidence="3" id="KW-0731">Sigma factor</keyword>
<organism evidence="8 9">
    <name type="scientific">Pedobacter psychroterrae</name>
    <dbReference type="NCBI Taxonomy" id="2530453"/>
    <lineage>
        <taxon>Bacteria</taxon>
        <taxon>Pseudomonadati</taxon>
        <taxon>Bacteroidota</taxon>
        <taxon>Sphingobacteriia</taxon>
        <taxon>Sphingobacteriales</taxon>
        <taxon>Sphingobacteriaceae</taxon>
        <taxon>Pedobacter</taxon>
    </lineage>
</organism>
<dbReference type="InterPro" id="IPR013249">
    <property type="entry name" value="RNA_pol_sigma70_r4_t2"/>
</dbReference>
<dbReference type="PANTHER" id="PTHR43133">
    <property type="entry name" value="RNA POLYMERASE ECF-TYPE SIGMA FACTO"/>
    <property type="match status" value="1"/>
</dbReference>
<dbReference type="Pfam" id="PF08281">
    <property type="entry name" value="Sigma70_r4_2"/>
    <property type="match status" value="1"/>
</dbReference>
<evidence type="ECO:0000256" key="5">
    <source>
        <dbReference type="ARBA" id="ARBA00023163"/>
    </source>
</evidence>
<evidence type="ECO:0000313" key="9">
    <source>
        <dbReference type="Proteomes" id="UP000293347"/>
    </source>
</evidence>
<reference evidence="8 9" key="1">
    <citation type="submission" date="2019-02" db="EMBL/GenBank/DDBJ databases">
        <title>Pedobacter sp. RP-1-14 sp. nov., isolated from Arctic soil.</title>
        <authorList>
            <person name="Dahal R.H."/>
        </authorList>
    </citation>
    <scope>NUCLEOTIDE SEQUENCE [LARGE SCALE GENOMIC DNA]</scope>
    <source>
        <strain evidence="8 9">RP-1-14</strain>
    </source>
</reference>
<sequence>MLKFEEVIRGCLRNDNKSKEMVYKSYYGYLIGVILRYVNERNDAEELVNDSFIKIFKNIGQFSFPKNEAEAQKAFKGWMARISSRTAIDFLRTKKTHLYVDDITEQQQPITSVNAITHLNVQDILKLLNALPEVQRLVFNMYEIEGFSHDEISKMLNIPESSCRVYLTRAKNKLRNLYSKTLTNSYAAS</sequence>
<feature type="domain" description="RNA polymerase sigma factor 70 region 4 type 2" evidence="7">
    <location>
        <begin position="123"/>
        <end position="174"/>
    </location>
</feature>
<evidence type="ECO:0000313" key="8">
    <source>
        <dbReference type="EMBL" id="TCD03104.1"/>
    </source>
</evidence>
<protein>
    <submittedName>
        <fullName evidence="8">RNA polymerase sigma factor</fullName>
    </submittedName>
</protein>
<comment type="caution">
    <text evidence="8">The sequence shown here is derived from an EMBL/GenBank/DDBJ whole genome shotgun (WGS) entry which is preliminary data.</text>
</comment>
<dbReference type="Gene3D" id="1.10.1740.10">
    <property type="match status" value="1"/>
</dbReference>
<gene>
    <name evidence="8" type="ORF">EZ437_03760</name>
</gene>
<keyword evidence="4" id="KW-0238">DNA-binding</keyword>
<dbReference type="RefSeq" id="WP_131593387.1">
    <property type="nucleotide sequence ID" value="NZ_SJSL01000001.1"/>
</dbReference>
<dbReference type="PANTHER" id="PTHR43133:SF8">
    <property type="entry name" value="RNA POLYMERASE SIGMA FACTOR HI_1459-RELATED"/>
    <property type="match status" value="1"/>
</dbReference>
<evidence type="ECO:0000256" key="1">
    <source>
        <dbReference type="ARBA" id="ARBA00010641"/>
    </source>
</evidence>
<dbReference type="InterPro" id="IPR013325">
    <property type="entry name" value="RNA_pol_sigma_r2"/>
</dbReference>
<dbReference type="InterPro" id="IPR014284">
    <property type="entry name" value="RNA_pol_sigma-70_dom"/>
</dbReference>
<dbReference type="InterPro" id="IPR039425">
    <property type="entry name" value="RNA_pol_sigma-70-like"/>
</dbReference>
<evidence type="ECO:0000256" key="3">
    <source>
        <dbReference type="ARBA" id="ARBA00023082"/>
    </source>
</evidence>
<dbReference type="SUPFAM" id="SSF88659">
    <property type="entry name" value="Sigma3 and sigma4 domains of RNA polymerase sigma factors"/>
    <property type="match status" value="1"/>
</dbReference>
<proteinExistence type="inferred from homology"/>
<dbReference type="OrthoDB" id="1491902at2"/>
<keyword evidence="5" id="KW-0804">Transcription</keyword>
<evidence type="ECO:0000259" key="6">
    <source>
        <dbReference type="Pfam" id="PF04542"/>
    </source>
</evidence>
<keyword evidence="2" id="KW-0805">Transcription regulation</keyword>
<dbReference type="InterPro" id="IPR007627">
    <property type="entry name" value="RNA_pol_sigma70_r2"/>
</dbReference>
<evidence type="ECO:0000259" key="7">
    <source>
        <dbReference type="Pfam" id="PF08281"/>
    </source>
</evidence>
<evidence type="ECO:0000256" key="2">
    <source>
        <dbReference type="ARBA" id="ARBA00023015"/>
    </source>
</evidence>
<dbReference type="Pfam" id="PF04542">
    <property type="entry name" value="Sigma70_r2"/>
    <property type="match status" value="1"/>
</dbReference>
<evidence type="ECO:0000256" key="4">
    <source>
        <dbReference type="ARBA" id="ARBA00023125"/>
    </source>
</evidence>
<dbReference type="CDD" id="cd06171">
    <property type="entry name" value="Sigma70_r4"/>
    <property type="match status" value="1"/>
</dbReference>
<feature type="domain" description="RNA polymerase sigma-70 region 2" evidence="6">
    <location>
        <begin position="23"/>
        <end position="95"/>
    </location>
</feature>
<dbReference type="InterPro" id="IPR013324">
    <property type="entry name" value="RNA_pol_sigma_r3/r4-like"/>
</dbReference>
<dbReference type="Proteomes" id="UP000293347">
    <property type="component" value="Unassembled WGS sequence"/>
</dbReference>
<dbReference type="AlphaFoldDB" id="A0A4R0NVN9"/>
<accession>A0A4R0NVN9</accession>
<dbReference type="GO" id="GO:0016987">
    <property type="term" value="F:sigma factor activity"/>
    <property type="evidence" value="ECO:0007669"/>
    <property type="project" value="UniProtKB-KW"/>
</dbReference>
<dbReference type="InterPro" id="IPR036388">
    <property type="entry name" value="WH-like_DNA-bd_sf"/>
</dbReference>
<name>A0A4R0NVN9_9SPHI</name>
<dbReference type="NCBIfam" id="TIGR02937">
    <property type="entry name" value="sigma70-ECF"/>
    <property type="match status" value="1"/>
</dbReference>
<dbReference type="GO" id="GO:0006352">
    <property type="term" value="P:DNA-templated transcription initiation"/>
    <property type="evidence" value="ECO:0007669"/>
    <property type="project" value="InterPro"/>
</dbReference>
<dbReference type="Gene3D" id="1.10.10.10">
    <property type="entry name" value="Winged helix-like DNA-binding domain superfamily/Winged helix DNA-binding domain"/>
    <property type="match status" value="1"/>
</dbReference>
<keyword evidence="9" id="KW-1185">Reference proteome</keyword>
<dbReference type="SUPFAM" id="SSF88946">
    <property type="entry name" value="Sigma2 domain of RNA polymerase sigma factors"/>
    <property type="match status" value="1"/>
</dbReference>
<dbReference type="GO" id="GO:0003677">
    <property type="term" value="F:DNA binding"/>
    <property type="evidence" value="ECO:0007669"/>
    <property type="project" value="UniProtKB-KW"/>
</dbReference>
<comment type="similarity">
    <text evidence="1">Belongs to the sigma-70 factor family. ECF subfamily.</text>
</comment>